<name>A0A0D3IGA9_EMIH1</name>
<dbReference type="AlphaFoldDB" id="A0A0D3IGA9"/>
<dbReference type="GeneID" id="17256336"/>
<sequence>MLPASTAHASATATLGPGASARGLVFGVLVAPQLKALAGWPGLFGALGAAMLAAPAVLRPAVAIEGASLAKLKRA</sequence>
<dbReference type="EnsemblProtists" id="EOD10294">
    <property type="protein sequence ID" value="EOD10294"/>
    <property type="gene ID" value="EMIHUDRAFT_216017"/>
</dbReference>
<keyword evidence="1" id="KW-0472">Membrane</keyword>
<reference evidence="3" key="1">
    <citation type="journal article" date="2013" name="Nature">
        <title>Pan genome of the phytoplankton Emiliania underpins its global distribution.</title>
        <authorList>
            <person name="Read B.A."/>
            <person name="Kegel J."/>
            <person name="Klute M.J."/>
            <person name="Kuo A."/>
            <person name="Lefebvre S.C."/>
            <person name="Maumus F."/>
            <person name="Mayer C."/>
            <person name="Miller J."/>
            <person name="Monier A."/>
            <person name="Salamov A."/>
            <person name="Young J."/>
            <person name="Aguilar M."/>
            <person name="Claverie J.M."/>
            <person name="Frickenhaus S."/>
            <person name="Gonzalez K."/>
            <person name="Herman E.K."/>
            <person name="Lin Y.C."/>
            <person name="Napier J."/>
            <person name="Ogata H."/>
            <person name="Sarno A.F."/>
            <person name="Shmutz J."/>
            <person name="Schroeder D."/>
            <person name="de Vargas C."/>
            <person name="Verret F."/>
            <person name="von Dassow P."/>
            <person name="Valentin K."/>
            <person name="Van de Peer Y."/>
            <person name="Wheeler G."/>
            <person name="Dacks J.B."/>
            <person name="Delwiche C.F."/>
            <person name="Dyhrman S.T."/>
            <person name="Glockner G."/>
            <person name="John U."/>
            <person name="Richards T."/>
            <person name="Worden A.Z."/>
            <person name="Zhang X."/>
            <person name="Grigoriev I.V."/>
            <person name="Allen A.E."/>
            <person name="Bidle K."/>
            <person name="Borodovsky M."/>
            <person name="Bowler C."/>
            <person name="Brownlee C."/>
            <person name="Cock J.M."/>
            <person name="Elias M."/>
            <person name="Gladyshev V.N."/>
            <person name="Groth M."/>
            <person name="Guda C."/>
            <person name="Hadaegh A."/>
            <person name="Iglesias-Rodriguez M.D."/>
            <person name="Jenkins J."/>
            <person name="Jones B.M."/>
            <person name="Lawson T."/>
            <person name="Leese F."/>
            <person name="Lindquist E."/>
            <person name="Lobanov A."/>
            <person name="Lomsadze A."/>
            <person name="Malik S.B."/>
            <person name="Marsh M.E."/>
            <person name="Mackinder L."/>
            <person name="Mock T."/>
            <person name="Mueller-Roeber B."/>
            <person name="Pagarete A."/>
            <person name="Parker M."/>
            <person name="Probert I."/>
            <person name="Quesneville H."/>
            <person name="Raines C."/>
            <person name="Rensing S.A."/>
            <person name="Riano-Pachon D.M."/>
            <person name="Richier S."/>
            <person name="Rokitta S."/>
            <person name="Shiraiwa Y."/>
            <person name="Soanes D.M."/>
            <person name="van der Giezen M."/>
            <person name="Wahlund T.M."/>
            <person name="Williams B."/>
            <person name="Wilson W."/>
            <person name="Wolfe G."/>
            <person name="Wurch L.L."/>
        </authorList>
    </citation>
    <scope>NUCLEOTIDE SEQUENCE</scope>
</reference>
<organism evidence="2 3">
    <name type="scientific">Emiliania huxleyi (strain CCMP1516)</name>
    <dbReference type="NCBI Taxonomy" id="280463"/>
    <lineage>
        <taxon>Eukaryota</taxon>
        <taxon>Haptista</taxon>
        <taxon>Haptophyta</taxon>
        <taxon>Prymnesiophyceae</taxon>
        <taxon>Isochrysidales</taxon>
        <taxon>Noelaerhabdaceae</taxon>
        <taxon>Emiliania</taxon>
    </lineage>
</organism>
<proteinExistence type="predicted"/>
<accession>A0A0D3IGA9</accession>
<keyword evidence="1" id="KW-0812">Transmembrane</keyword>
<dbReference type="Proteomes" id="UP000013827">
    <property type="component" value="Unassembled WGS sequence"/>
</dbReference>
<keyword evidence="3" id="KW-1185">Reference proteome</keyword>
<dbReference type="HOGENOM" id="CLU_2676266_0_0_1"/>
<evidence type="ECO:0000313" key="3">
    <source>
        <dbReference type="Proteomes" id="UP000013827"/>
    </source>
</evidence>
<dbReference type="KEGG" id="ehx:EMIHUDRAFT_216017"/>
<feature type="transmembrane region" description="Helical" evidence="1">
    <location>
        <begin position="37"/>
        <end position="58"/>
    </location>
</feature>
<protein>
    <recommendedName>
        <fullName evidence="4">Major facilitator superfamily (MFS) profile domain-containing protein</fullName>
    </recommendedName>
</protein>
<evidence type="ECO:0000256" key="1">
    <source>
        <dbReference type="SAM" id="Phobius"/>
    </source>
</evidence>
<keyword evidence="1" id="KW-1133">Transmembrane helix</keyword>
<dbReference type="PaxDb" id="2903-EOD10294"/>
<evidence type="ECO:0000313" key="2">
    <source>
        <dbReference type="EnsemblProtists" id="EOD10294"/>
    </source>
</evidence>
<evidence type="ECO:0008006" key="4">
    <source>
        <dbReference type="Google" id="ProtNLM"/>
    </source>
</evidence>
<reference evidence="2" key="2">
    <citation type="submission" date="2024-10" db="UniProtKB">
        <authorList>
            <consortium name="EnsemblProtists"/>
        </authorList>
    </citation>
    <scope>IDENTIFICATION</scope>
</reference>
<dbReference type="RefSeq" id="XP_005762723.1">
    <property type="nucleotide sequence ID" value="XM_005762666.1"/>
</dbReference>